<comment type="caution">
    <text evidence="1">The sequence shown here is derived from an EMBL/GenBank/DDBJ whole genome shotgun (WGS) entry which is preliminary data.</text>
</comment>
<gene>
    <name evidence="1" type="ORF">NQ176_g2074</name>
</gene>
<organism evidence="1 2">
    <name type="scientific">Zarea fungicola</name>
    <dbReference type="NCBI Taxonomy" id="93591"/>
    <lineage>
        <taxon>Eukaryota</taxon>
        <taxon>Fungi</taxon>
        <taxon>Dikarya</taxon>
        <taxon>Ascomycota</taxon>
        <taxon>Pezizomycotina</taxon>
        <taxon>Sordariomycetes</taxon>
        <taxon>Hypocreomycetidae</taxon>
        <taxon>Hypocreales</taxon>
        <taxon>Cordycipitaceae</taxon>
        <taxon>Zarea</taxon>
    </lineage>
</organism>
<accession>A0ACC1NPU5</accession>
<name>A0ACC1NPU5_9HYPO</name>
<dbReference type="Proteomes" id="UP001143910">
    <property type="component" value="Unassembled WGS sequence"/>
</dbReference>
<keyword evidence="2" id="KW-1185">Reference proteome</keyword>
<protein>
    <submittedName>
        <fullName evidence="1">Uncharacterized protein</fullName>
    </submittedName>
</protein>
<evidence type="ECO:0000313" key="2">
    <source>
        <dbReference type="Proteomes" id="UP001143910"/>
    </source>
</evidence>
<sequence length="398" mass="43495">MTAARSYATSYLSLVEGQSNLHILTGATVKRISLQQDASSCAADGVVFRCHGQEYTVFASREVILSAGTVQSPQILELSGIGHPDILARAGIPLNIASPCVGENLQDHLMLATIFEVDPTLENPDDLLKDNTAAVHAQQQYNANKTGPLTILPCSICYVPLTTFVQDSTMEDMQSWATAHSVYDKDKTKVAANRFSCDANLGQIEYIFDLGNWSTFFKGEAGKKYGTMLQMLQYPFSVGSVHIRPRSGTKEDEAARDGVIIDPGYYHGNHGKLDLDVMTEGARFLEKIVTTKPLADIIRHPVAPDAGVLKEHGKLRDWILQNTITDWHPVGTCGMGGRAGRGGGVVNERLQVYGVKNLRIIDASIMPLQISAHLQATVYAIAEKGAHMILEDLDRQRM</sequence>
<dbReference type="EMBL" id="JANJQO010000136">
    <property type="protein sequence ID" value="KAJ2981352.1"/>
    <property type="molecule type" value="Genomic_DNA"/>
</dbReference>
<reference evidence="1" key="1">
    <citation type="submission" date="2022-08" db="EMBL/GenBank/DDBJ databases">
        <title>Genome Sequence of Lecanicillium fungicola.</title>
        <authorList>
            <person name="Buettner E."/>
        </authorList>
    </citation>
    <scope>NUCLEOTIDE SEQUENCE</scope>
    <source>
        <strain evidence="1">Babe33</strain>
    </source>
</reference>
<evidence type="ECO:0000313" key="1">
    <source>
        <dbReference type="EMBL" id="KAJ2981352.1"/>
    </source>
</evidence>
<proteinExistence type="predicted"/>